<keyword evidence="2" id="KW-1185">Reference proteome</keyword>
<dbReference type="AlphaFoldDB" id="A0A0P1ADR0"/>
<name>A0A0P1ADR0_PLAHL</name>
<sequence length="84" mass="10046">MKKARRMLQQLGSHLTGIRGLFSDQQPLERRKKVRIEIKSTSLRVYVLESQSVKFMQSDEQKWWWLDVRPESGNMYVHNKVLTL</sequence>
<evidence type="ECO:0000313" key="1">
    <source>
        <dbReference type="EMBL" id="CEG38632.1"/>
    </source>
</evidence>
<proteinExistence type="predicted"/>
<evidence type="ECO:0000313" key="2">
    <source>
        <dbReference type="Proteomes" id="UP000054928"/>
    </source>
</evidence>
<dbReference type="RefSeq" id="XP_036263082.1">
    <property type="nucleotide sequence ID" value="XM_036407374.1"/>
</dbReference>
<dbReference type="EMBL" id="CCYD01000322">
    <property type="protein sequence ID" value="CEG38632.1"/>
    <property type="molecule type" value="Genomic_DNA"/>
</dbReference>
<dbReference type="GeneID" id="59053028"/>
<reference evidence="2" key="1">
    <citation type="submission" date="2014-09" db="EMBL/GenBank/DDBJ databases">
        <authorList>
            <person name="Sharma Rahul"/>
            <person name="Thines Marco"/>
        </authorList>
    </citation>
    <scope>NUCLEOTIDE SEQUENCE [LARGE SCALE GENOMIC DNA]</scope>
</reference>
<dbReference type="Proteomes" id="UP000054928">
    <property type="component" value="Unassembled WGS sequence"/>
</dbReference>
<organism evidence="1 2">
    <name type="scientific">Plasmopara halstedii</name>
    <name type="common">Downy mildew of sunflower</name>
    <dbReference type="NCBI Taxonomy" id="4781"/>
    <lineage>
        <taxon>Eukaryota</taxon>
        <taxon>Sar</taxon>
        <taxon>Stramenopiles</taxon>
        <taxon>Oomycota</taxon>
        <taxon>Peronosporomycetes</taxon>
        <taxon>Peronosporales</taxon>
        <taxon>Peronosporaceae</taxon>
        <taxon>Plasmopara</taxon>
    </lineage>
</organism>
<accession>A0A0P1ADR0</accession>
<protein>
    <submittedName>
        <fullName evidence="1">Uncharacterized protein</fullName>
    </submittedName>
</protein>